<comment type="caution">
    <text evidence="2">The sequence shown here is derived from an EMBL/GenBank/DDBJ whole genome shotgun (WGS) entry which is preliminary data.</text>
</comment>
<name>A0ABV2MPD2_9HYPH</name>
<dbReference type="GeneID" id="91152490"/>
<protein>
    <submittedName>
        <fullName evidence="2">Transposase</fullName>
    </submittedName>
</protein>
<evidence type="ECO:0000313" key="2">
    <source>
        <dbReference type="EMBL" id="MET3758316.1"/>
    </source>
</evidence>
<feature type="region of interest" description="Disordered" evidence="1">
    <location>
        <begin position="85"/>
        <end position="111"/>
    </location>
</feature>
<evidence type="ECO:0000313" key="3">
    <source>
        <dbReference type="Proteomes" id="UP001549077"/>
    </source>
</evidence>
<proteinExistence type="predicted"/>
<accession>A0ABV2MPD2</accession>
<dbReference type="EMBL" id="JBEPMY010000027">
    <property type="protein sequence ID" value="MET3758316.1"/>
    <property type="molecule type" value="Genomic_DNA"/>
</dbReference>
<reference evidence="2 3" key="1">
    <citation type="submission" date="2024-06" db="EMBL/GenBank/DDBJ databases">
        <title>Genomic Encyclopedia of Type Strains, Phase IV (KMG-IV): sequencing the most valuable type-strain genomes for metagenomic binning, comparative biology and taxonomic classification.</title>
        <authorList>
            <person name="Goeker M."/>
        </authorList>
    </citation>
    <scope>NUCLEOTIDE SEQUENCE [LARGE SCALE GENOMIC DNA]</scope>
    <source>
        <strain evidence="2 3">DSM 29288</strain>
    </source>
</reference>
<dbReference type="RefSeq" id="WP_168301559.1">
    <property type="nucleotide sequence ID" value="NZ_CP071608.1"/>
</dbReference>
<evidence type="ECO:0000256" key="1">
    <source>
        <dbReference type="SAM" id="MobiDB-lite"/>
    </source>
</evidence>
<dbReference type="Proteomes" id="UP001549077">
    <property type="component" value="Unassembled WGS sequence"/>
</dbReference>
<gene>
    <name evidence="2" type="ORF">ABID08_005698</name>
</gene>
<sequence>MFNLERGLKHMSISKLTLKSKGEPVRRVEVFTGNGRRREWSDDQKDGVLCGAAWGDSAATVHMATARPKAAEVLSVPEEDPMLAPAVVVSPGKPEPKKARRARSPRKASPEAAIELQIDGATLRIASGTDATTIVAVIQALKAQS</sequence>
<keyword evidence="3" id="KW-1185">Reference proteome</keyword>
<organism evidence="2 3">
    <name type="scientific">Rhizobium binae</name>
    <dbReference type="NCBI Taxonomy" id="1138190"/>
    <lineage>
        <taxon>Bacteria</taxon>
        <taxon>Pseudomonadati</taxon>
        <taxon>Pseudomonadota</taxon>
        <taxon>Alphaproteobacteria</taxon>
        <taxon>Hyphomicrobiales</taxon>
        <taxon>Rhizobiaceae</taxon>
        <taxon>Rhizobium/Agrobacterium group</taxon>
        <taxon>Rhizobium</taxon>
    </lineage>
</organism>